<dbReference type="Gene3D" id="3.90.120.10">
    <property type="entry name" value="DNA Methylase, subunit A, domain 2"/>
    <property type="match status" value="1"/>
</dbReference>
<feature type="signal peptide" evidence="1">
    <location>
        <begin position="1"/>
        <end position="18"/>
    </location>
</feature>
<evidence type="ECO:0000256" key="1">
    <source>
        <dbReference type="SAM" id="SignalP"/>
    </source>
</evidence>
<protein>
    <submittedName>
        <fullName evidence="2">cDNA FLJ52038, highly similar to DNA</fullName>
    </submittedName>
</protein>
<dbReference type="EMBL" id="HAAF01014788">
    <property type="protein sequence ID" value="CCP86610.1"/>
    <property type="molecule type" value="mRNA"/>
</dbReference>
<reference evidence="2" key="1">
    <citation type="submission" date="2012-11" db="EMBL/GenBank/DDBJ databases">
        <title>An American mink transcriptome.</title>
        <authorList>
            <person name="Anistoroaei R."/>
            <person name="Christensen K."/>
        </authorList>
    </citation>
    <scope>NUCLEOTIDE SEQUENCE</scope>
    <source>
        <tissue evidence="2">Pool of brain</tissue>
    </source>
</reference>
<name>U6DUF6_NEOVI</name>
<accession>U6DUF6</accession>
<keyword evidence="1" id="KW-0732">Signal</keyword>
<dbReference type="AlphaFoldDB" id="U6DUF6"/>
<proteinExistence type="evidence at transcript level"/>
<sequence length="84" mass="9777">MILSSQIYLHSTLSVILAVFLQIEDIYKSLTNLPQEEKITKLLMLKLRYFTPKEIANLLGFPSEFGMWDTCRPKLLFIKSARVQ</sequence>
<gene>
    <name evidence="2" type="primary">B7Z8H2</name>
</gene>
<evidence type="ECO:0000313" key="2">
    <source>
        <dbReference type="EMBL" id="CCP86610.1"/>
    </source>
</evidence>
<feature type="chain" id="PRO_5004668399" evidence="1">
    <location>
        <begin position="19"/>
        <end position="84"/>
    </location>
</feature>
<organism evidence="2">
    <name type="scientific">Neovison vison</name>
    <name type="common">American mink</name>
    <name type="synonym">Mustela vison</name>
    <dbReference type="NCBI Taxonomy" id="452646"/>
    <lineage>
        <taxon>Eukaryota</taxon>
        <taxon>Metazoa</taxon>
        <taxon>Chordata</taxon>
        <taxon>Craniata</taxon>
        <taxon>Vertebrata</taxon>
        <taxon>Euteleostomi</taxon>
        <taxon>Mammalia</taxon>
        <taxon>Eutheria</taxon>
        <taxon>Laurasiatheria</taxon>
        <taxon>Carnivora</taxon>
        <taxon>Caniformia</taxon>
        <taxon>Musteloidea</taxon>
        <taxon>Mustelidae</taxon>
        <taxon>Mustelinae</taxon>
        <taxon>Neogale</taxon>
    </lineage>
</organism>